<proteinExistence type="predicted"/>
<evidence type="ECO:0000313" key="1">
    <source>
        <dbReference type="EMBL" id="KAK8076893.1"/>
    </source>
</evidence>
<keyword evidence="2" id="KW-1185">Reference proteome</keyword>
<protein>
    <submittedName>
        <fullName evidence="1">Uncharacterized protein</fullName>
    </submittedName>
</protein>
<name>A0ABR1W416_9PEZI</name>
<accession>A0ABR1W416</accession>
<evidence type="ECO:0000313" key="2">
    <source>
        <dbReference type="Proteomes" id="UP001446871"/>
    </source>
</evidence>
<dbReference type="EMBL" id="JAQQWM010000002">
    <property type="protein sequence ID" value="KAK8076893.1"/>
    <property type="molecule type" value="Genomic_DNA"/>
</dbReference>
<sequence>MAHQHILATPPSEDAILDSLLEHIRSWNARQPQYIGYGDCNLEAEMPLLLNPREAPFACREPPAVFEAINAQFSAQVHAIFGALRRLEELAETEPDLIRQTDGLQPEIQVGHQSFDIYPKCPHRAYHTSRLTVLDPDRLPLLHRVTKLGVRRGWLQCDGPERGSPHMRPASLRMPLELATRLPNLRELDFPWLWERLPIAFSSQALRRFARVWEGPWRDSRIEFARGVRHVLPLLPPSLVKARIWFWSPHIYGNNTEQKSQMPDLVGTSSFSSSSEFGGKDPVSLGLRHLGRRLEELDARALITPDLFASDRDDDDDGATYHNLPSWPNMRHLKVEFHPCAPDGRWYFSGPRGEDPHADGGFAITREAHYPPIDDLDEDEYDEELHTLWHEEQEEHDDSECEERIWDCRRPDLFRTRPIAERIEPLLLAFASSIRRESMPLLEDAELFSWLAWQPSVERARVYEGSEGAPFLLPDEDDHLWAVQFRWGVRYEAPKGDGKGKITWQVAEGWRPGQEVMRAFEDLVGGDDESVEWKGFEFVNQRSMDDAFF</sequence>
<gene>
    <name evidence="1" type="ORF">PG996_003063</name>
</gene>
<organism evidence="1 2">
    <name type="scientific">Apiospora saccharicola</name>
    <dbReference type="NCBI Taxonomy" id="335842"/>
    <lineage>
        <taxon>Eukaryota</taxon>
        <taxon>Fungi</taxon>
        <taxon>Dikarya</taxon>
        <taxon>Ascomycota</taxon>
        <taxon>Pezizomycotina</taxon>
        <taxon>Sordariomycetes</taxon>
        <taxon>Xylariomycetidae</taxon>
        <taxon>Amphisphaeriales</taxon>
        <taxon>Apiosporaceae</taxon>
        <taxon>Apiospora</taxon>
    </lineage>
</organism>
<comment type="caution">
    <text evidence="1">The sequence shown here is derived from an EMBL/GenBank/DDBJ whole genome shotgun (WGS) entry which is preliminary data.</text>
</comment>
<reference evidence="1 2" key="1">
    <citation type="submission" date="2023-01" db="EMBL/GenBank/DDBJ databases">
        <title>Analysis of 21 Apiospora genomes using comparative genomics revels a genus with tremendous synthesis potential of carbohydrate active enzymes and secondary metabolites.</title>
        <authorList>
            <person name="Sorensen T."/>
        </authorList>
    </citation>
    <scope>NUCLEOTIDE SEQUENCE [LARGE SCALE GENOMIC DNA]</scope>
    <source>
        <strain evidence="1 2">CBS 83171</strain>
    </source>
</reference>
<dbReference type="Proteomes" id="UP001446871">
    <property type="component" value="Unassembled WGS sequence"/>
</dbReference>